<evidence type="ECO:0000313" key="2">
    <source>
        <dbReference type="EMBL" id="KKF39092.1"/>
    </source>
</evidence>
<keyword evidence="2" id="KW-0540">Nuclease</keyword>
<dbReference type="AlphaFoldDB" id="A0A0F8CJH8"/>
<sequence length="254" mass="28827">MRIENSFIPVEGVGETTERRLWRDGVTTWESFDPAVDVPGVGPTTADRIESFIAEALTRLDDGDSAYFDRTFPSGERWRLYENFREETCFFDIETTGLDEHRNQVTTVSFHQDGETTTLVAGEDLAAERLRERFADASLLATFNGARFDVPFLETSFDIEIDTPHLDLMYPCKRIGLSGGLKPIEKEIGIERDRPDISGRDAVRLWREYERGDDDALETLVSYNREDTENLRTLADVVTETLHEDVFVGASVEG</sequence>
<dbReference type="RefSeq" id="WP_050026964.1">
    <property type="nucleotide sequence ID" value="NZ_JNFH02000118.1"/>
</dbReference>
<organism evidence="2 3">
    <name type="scientific">Halorubrum saccharovorum</name>
    <dbReference type="NCBI Taxonomy" id="2248"/>
    <lineage>
        <taxon>Archaea</taxon>
        <taxon>Methanobacteriati</taxon>
        <taxon>Methanobacteriota</taxon>
        <taxon>Stenosarchaea group</taxon>
        <taxon>Halobacteria</taxon>
        <taxon>Halobacteriales</taxon>
        <taxon>Haloferacaceae</taxon>
        <taxon>Halorubrum</taxon>
    </lineage>
</organism>
<reference evidence="2 3" key="1">
    <citation type="journal article" date="2015" name="Genome Announc.">
        <title>Draft genome sequence of a Halorubrum H3 strain isolated from the burlinskoye salt lake (Altai Krai, Russia).</title>
        <authorList>
            <person name="Rozanov A.S."/>
            <person name="Bryanskaya A.V."/>
            <person name="Malup T.K."/>
            <person name="Kotenko A.V."/>
            <person name="Peltek S.E."/>
        </authorList>
    </citation>
    <scope>NUCLEOTIDE SEQUENCE [LARGE SCALE GENOMIC DNA]</scope>
    <source>
        <strain evidence="2 3">H3</strain>
    </source>
</reference>
<name>A0A0F8CJH8_9EURY</name>
<accession>A0A0F8CJH8</accession>
<dbReference type="Pfam" id="PF13482">
    <property type="entry name" value="RNase_H_2"/>
    <property type="match status" value="1"/>
</dbReference>
<dbReference type="InterPro" id="IPR012337">
    <property type="entry name" value="RNaseH-like_sf"/>
</dbReference>
<dbReference type="PANTHER" id="PTHR38462:SF1">
    <property type="entry name" value="YPRB RIBONUCLEASE H-LIKE DOMAIN-CONTAINING PROTEIN"/>
    <property type="match status" value="1"/>
</dbReference>
<dbReference type="Gene3D" id="3.30.420.10">
    <property type="entry name" value="Ribonuclease H-like superfamily/Ribonuclease H"/>
    <property type="match status" value="1"/>
</dbReference>
<keyword evidence="2" id="KW-0378">Hydrolase</keyword>
<dbReference type="GO" id="GO:0004527">
    <property type="term" value="F:exonuclease activity"/>
    <property type="evidence" value="ECO:0007669"/>
    <property type="project" value="UniProtKB-KW"/>
</dbReference>
<evidence type="ECO:0000313" key="3">
    <source>
        <dbReference type="Proteomes" id="UP000053331"/>
    </source>
</evidence>
<evidence type="ECO:0000259" key="1">
    <source>
        <dbReference type="Pfam" id="PF13482"/>
    </source>
</evidence>
<feature type="domain" description="YprB ribonuclease H-like" evidence="1">
    <location>
        <begin position="89"/>
        <end position="237"/>
    </location>
</feature>
<keyword evidence="2" id="KW-0269">Exonuclease</keyword>
<dbReference type="Proteomes" id="UP000053331">
    <property type="component" value="Unassembled WGS sequence"/>
</dbReference>
<dbReference type="OrthoDB" id="211024at2157"/>
<protein>
    <submittedName>
        <fullName evidence="2">Exonuclease</fullName>
    </submittedName>
</protein>
<proteinExistence type="predicted"/>
<gene>
    <name evidence="2" type="ORF">FK85_31280</name>
</gene>
<dbReference type="InterPro" id="IPR036397">
    <property type="entry name" value="RNaseH_sf"/>
</dbReference>
<comment type="caution">
    <text evidence="2">The sequence shown here is derived from an EMBL/GenBank/DDBJ whole genome shotgun (WGS) entry which is preliminary data.</text>
</comment>
<dbReference type="EMBL" id="JNFH02000118">
    <property type="protein sequence ID" value="KKF39092.1"/>
    <property type="molecule type" value="Genomic_DNA"/>
</dbReference>
<dbReference type="GO" id="GO:0003676">
    <property type="term" value="F:nucleic acid binding"/>
    <property type="evidence" value="ECO:0007669"/>
    <property type="project" value="InterPro"/>
</dbReference>
<dbReference type="InterPro" id="IPR038720">
    <property type="entry name" value="YprB_RNase_H-like_dom"/>
</dbReference>
<keyword evidence="3" id="KW-1185">Reference proteome</keyword>
<dbReference type="PANTHER" id="PTHR38462">
    <property type="entry name" value="EXONUCLEASE-LIKE PROTEIN"/>
    <property type="match status" value="1"/>
</dbReference>
<dbReference type="SUPFAM" id="SSF53098">
    <property type="entry name" value="Ribonuclease H-like"/>
    <property type="match status" value="1"/>
</dbReference>